<feature type="transmembrane region" description="Helical" evidence="1">
    <location>
        <begin position="134"/>
        <end position="157"/>
    </location>
</feature>
<keyword evidence="1" id="KW-0812">Transmembrane</keyword>
<evidence type="ECO:0000313" key="2">
    <source>
        <dbReference type="EMBL" id="MDT3330443.1"/>
    </source>
</evidence>
<keyword evidence="3" id="KW-1185">Reference proteome</keyword>
<keyword evidence="1" id="KW-1133">Transmembrane helix</keyword>
<feature type="transmembrane region" description="Helical" evidence="1">
    <location>
        <begin position="71"/>
        <end position="92"/>
    </location>
</feature>
<comment type="caution">
    <text evidence="2">The sequence shown here is derived from an EMBL/GenBank/DDBJ whole genome shotgun (WGS) entry which is preliminary data.</text>
</comment>
<evidence type="ECO:0000256" key="1">
    <source>
        <dbReference type="SAM" id="Phobius"/>
    </source>
</evidence>
<organism evidence="2 3">
    <name type="scientific">Microbacterium aquilitoris</name>
    <dbReference type="NCBI Taxonomy" id="3067307"/>
    <lineage>
        <taxon>Bacteria</taxon>
        <taxon>Bacillati</taxon>
        <taxon>Actinomycetota</taxon>
        <taxon>Actinomycetes</taxon>
        <taxon>Micrococcales</taxon>
        <taxon>Microbacteriaceae</taxon>
        <taxon>Microbacterium</taxon>
    </lineage>
</organism>
<evidence type="ECO:0000313" key="3">
    <source>
        <dbReference type="Proteomes" id="UP001262835"/>
    </source>
</evidence>
<keyword evidence="1" id="KW-0472">Membrane</keyword>
<name>A0ABU3GIC1_9MICO</name>
<feature type="transmembrane region" description="Helical" evidence="1">
    <location>
        <begin position="104"/>
        <end position="127"/>
    </location>
</feature>
<dbReference type="EMBL" id="JAUZVT010000002">
    <property type="protein sequence ID" value="MDT3330443.1"/>
    <property type="molecule type" value="Genomic_DNA"/>
</dbReference>
<gene>
    <name evidence="2" type="ORF">Q9S78_07155</name>
</gene>
<dbReference type="RefSeq" id="WP_020096667.1">
    <property type="nucleotide sequence ID" value="NZ_JAUZVT010000002.1"/>
</dbReference>
<protein>
    <submittedName>
        <fullName evidence="2">Uncharacterized protein</fullName>
    </submittedName>
</protein>
<accession>A0ABU3GIC1</accession>
<reference evidence="2 3" key="1">
    <citation type="submission" date="2023-08" db="EMBL/GenBank/DDBJ databases">
        <title>Microbacterium aquilitoris sp. nov. and Microbacterium gwkjibeachense sp. nov., isolated from beach.</title>
        <authorList>
            <person name="Lee S.D."/>
            <person name="Yang H."/>
            <person name="Kim I."/>
        </authorList>
    </citation>
    <scope>NUCLEOTIDE SEQUENCE [LARGE SCALE GENOMIC DNA]</scope>
    <source>
        <strain evidence="2 3">KSW-18</strain>
    </source>
</reference>
<feature type="transmembrane region" description="Helical" evidence="1">
    <location>
        <begin position="163"/>
        <end position="184"/>
    </location>
</feature>
<dbReference type="Proteomes" id="UP001262835">
    <property type="component" value="Unassembled WGS sequence"/>
</dbReference>
<proteinExistence type="predicted"/>
<sequence length="205" mass="20258">MQRTTVWSWLIGGLLLVGQSVLGVLSALAARAGDAASVPLELGAAVLVAAACVVYAFGLRPEESVVARRPAGVVMLLSLGGFVLVRAAWWAGPTGYAVGAEPTAALSVIVAFLLAIGGAIAILRIGVIPRPWSWIPIAAIGLGLGLATMFAVATLVAPGAGGPVGVLPASIPGVVGIISIVLAVTTQPSPARPSASPAGAAVRHG</sequence>
<feature type="transmembrane region" description="Helical" evidence="1">
    <location>
        <begin position="39"/>
        <end position="59"/>
    </location>
</feature>